<feature type="region of interest" description="Disordered" evidence="1">
    <location>
        <begin position="1"/>
        <end position="31"/>
    </location>
</feature>
<protein>
    <submittedName>
        <fullName evidence="2">Uncharacterized protein</fullName>
    </submittedName>
</protein>
<name>A0A1R3H1R5_COCAP</name>
<gene>
    <name evidence="2" type="ORF">CCACVL1_21886</name>
</gene>
<keyword evidence="3" id="KW-1185">Reference proteome</keyword>
<feature type="compositionally biased region" description="Basic and acidic residues" evidence="1">
    <location>
        <begin position="10"/>
        <end position="23"/>
    </location>
</feature>
<dbReference type="EMBL" id="AWWV01012822">
    <property type="protein sequence ID" value="OMO64279.1"/>
    <property type="molecule type" value="Genomic_DNA"/>
</dbReference>
<sequence>MAMGDAVLGEQKKGIGEEKDAWSRRRFIGNA</sequence>
<dbReference type="AlphaFoldDB" id="A0A1R3H1R5"/>
<accession>A0A1R3H1R5</accession>
<comment type="caution">
    <text evidence="2">The sequence shown here is derived from an EMBL/GenBank/DDBJ whole genome shotgun (WGS) entry which is preliminary data.</text>
</comment>
<evidence type="ECO:0000313" key="2">
    <source>
        <dbReference type="EMBL" id="OMO64279.1"/>
    </source>
</evidence>
<evidence type="ECO:0000256" key="1">
    <source>
        <dbReference type="SAM" id="MobiDB-lite"/>
    </source>
</evidence>
<reference evidence="2 3" key="1">
    <citation type="submission" date="2013-09" db="EMBL/GenBank/DDBJ databases">
        <title>Corchorus capsularis genome sequencing.</title>
        <authorList>
            <person name="Alam M."/>
            <person name="Haque M.S."/>
            <person name="Islam M.S."/>
            <person name="Emdad E.M."/>
            <person name="Islam M.M."/>
            <person name="Ahmed B."/>
            <person name="Halim A."/>
            <person name="Hossen Q.M.M."/>
            <person name="Hossain M.Z."/>
            <person name="Ahmed R."/>
            <person name="Khan M.M."/>
            <person name="Islam R."/>
            <person name="Rashid M.M."/>
            <person name="Khan S.A."/>
            <person name="Rahman M.S."/>
            <person name="Alam M."/>
        </authorList>
    </citation>
    <scope>NUCLEOTIDE SEQUENCE [LARGE SCALE GENOMIC DNA]</scope>
    <source>
        <strain evidence="3">cv. CVL-1</strain>
        <tissue evidence="2">Whole seedling</tissue>
    </source>
</reference>
<proteinExistence type="predicted"/>
<dbReference type="Proteomes" id="UP000188268">
    <property type="component" value="Unassembled WGS sequence"/>
</dbReference>
<organism evidence="2 3">
    <name type="scientific">Corchorus capsularis</name>
    <name type="common">Jute</name>
    <dbReference type="NCBI Taxonomy" id="210143"/>
    <lineage>
        <taxon>Eukaryota</taxon>
        <taxon>Viridiplantae</taxon>
        <taxon>Streptophyta</taxon>
        <taxon>Embryophyta</taxon>
        <taxon>Tracheophyta</taxon>
        <taxon>Spermatophyta</taxon>
        <taxon>Magnoliopsida</taxon>
        <taxon>eudicotyledons</taxon>
        <taxon>Gunneridae</taxon>
        <taxon>Pentapetalae</taxon>
        <taxon>rosids</taxon>
        <taxon>malvids</taxon>
        <taxon>Malvales</taxon>
        <taxon>Malvaceae</taxon>
        <taxon>Grewioideae</taxon>
        <taxon>Apeibeae</taxon>
        <taxon>Corchorus</taxon>
    </lineage>
</organism>
<evidence type="ECO:0000313" key="3">
    <source>
        <dbReference type="Proteomes" id="UP000188268"/>
    </source>
</evidence>
<dbReference type="Gramene" id="OMO64279">
    <property type="protein sequence ID" value="OMO64279"/>
    <property type="gene ID" value="CCACVL1_21886"/>
</dbReference>